<dbReference type="Proteomes" id="UP000480804">
    <property type="component" value="Unassembled WGS sequence"/>
</dbReference>
<evidence type="ECO:0000313" key="3">
    <source>
        <dbReference type="EMBL" id="GGU92179.1"/>
    </source>
</evidence>
<dbReference type="AlphaFoldDB" id="A0A6A0CZB8"/>
<proteinExistence type="predicted"/>
<organism evidence="3 5">
    <name type="scientific">Streptomyces gougerotii</name>
    <dbReference type="NCBI Taxonomy" id="53448"/>
    <lineage>
        <taxon>Bacteria</taxon>
        <taxon>Bacillati</taxon>
        <taxon>Actinomycetota</taxon>
        <taxon>Actinomycetes</taxon>
        <taxon>Kitasatosporales</taxon>
        <taxon>Streptomycetaceae</taxon>
        <taxon>Streptomyces</taxon>
        <taxon>Streptomyces diastaticus group</taxon>
    </lineage>
</organism>
<comment type="caution">
    <text evidence="3">The sequence shown here is derived from an EMBL/GenBank/DDBJ whole genome shotgun (WGS) entry which is preliminary data.</text>
</comment>
<dbReference type="EMBL" id="BMSC01000028">
    <property type="protein sequence ID" value="GGU92179.1"/>
    <property type="molecule type" value="Genomic_DNA"/>
</dbReference>
<gene>
    <name evidence="3" type="ORF">GCM10010227_54340</name>
    <name evidence="1" type="ORF">Sgou_05030</name>
    <name evidence="2" type="ORF">Sgou_61460</name>
</gene>
<accession>A0A6A0CZB8</accession>
<name>A0A6A0CZB8_9ACTN</name>
<keyword evidence="4" id="KW-1185">Reference proteome</keyword>
<reference evidence="3" key="1">
    <citation type="journal article" date="2014" name="Int. J. Syst. Evol. Microbiol.">
        <title>Complete genome sequence of Corynebacterium casei LMG S-19264T (=DSM 44701T), isolated from a smear-ripened cheese.</title>
        <authorList>
            <consortium name="US DOE Joint Genome Institute (JGI-PGF)"/>
            <person name="Walter F."/>
            <person name="Albersmeier A."/>
            <person name="Kalinowski J."/>
            <person name="Ruckert C."/>
        </authorList>
    </citation>
    <scope>NUCLEOTIDE SEQUENCE</scope>
    <source>
        <strain evidence="3">JCM 4136</strain>
    </source>
</reference>
<sequence>MAHWVATSPWSYGSVRADRAPRFLPPSTAPMGIGGMLVRPAGDHPAVWSVPPVPDGGGGGRGWAVRRRLEGSDALGLAPRLRLRPGRGVGT</sequence>
<evidence type="ECO:0000313" key="5">
    <source>
        <dbReference type="Proteomes" id="UP000660975"/>
    </source>
</evidence>
<evidence type="ECO:0000313" key="1">
    <source>
        <dbReference type="EMBL" id="GFH75833.1"/>
    </source>
</evidence>
<reference evidence="1 4" key="2">
    <citation type="submission" date="2020-02" db="EMBL/GenBank/DDBJ databases">
        <title>Whole genome shotgun sequence of Streptomyces gougerotii NBRC 13043.</title>
        <authorList>
            <person name="Ichikawa N."/>
            <person name="Komaki H."/>
            <person name="Tamura T."/>
        </authorList>
    </citation>
    <scope>NUCLEOTIDE SEQUENCE [LARGE SCALE GENOMIC DNA]</scope>
    <source>
        <strain evidence="1 4">NBRC 13043</strain>
    </source>
</reference>
<protein>
    <submittedName>
        <fullName evidence="3">Uncharacterized protein</fullName>
    </submittedName>
</protein>
<dbReference type="Proteomes" id="UP000660975">
    <property type="component" value="Unassembled WGS sequence"/>
</dbReference>
<dbReference type="EMBL" id="BLLO01000031">
    <property type="protein sequence ID" value="GFH81476.1"/>
    <property type="molecule type" value="Genomic_DNA"/>
</dbReference>
<evidence type="ECO:0000313" key="4">
    <source>
        <dbReference type="Proteomes" id="UP000480804"/>
    </source>
</evidence>
<evidence type="ECO:0000313" key="2">
    <source>
        <dbReference type="EMBL" id="GFH81476.1"/>
    </source>
</evidence>
<reference evidence="3" key="3">
    <citation type="submission" date="2020-09" db="EMBL/GenBank/DDBJ databases">
        <authorList>
            <person name="Sun Q."/>
            <person name="Ohkuma M."/>
        </authorList>
    </citation>
    <scope>NUCLEOTIDE SEQUENCE</scope>
    <source>
        <strain evidence="3">JCM 4136</strain>
    </source>
</reference>
<dbReference type="EMBL" id="BLLO01000009">
    <property type="protein sequence ID" value="GFH75833.1"/>
    <property type="molecule type" value="Genomic_DNA"/>
</dbReference>